<organism evidence="2 3">
    <name type="scientific">Halteria grandinella</name>
    <dbReference type="NCBI Taxonomy" id="5974"/>
    <lineage>
        <taxon>Eukaryota</taxon>
        <taxon>Sar</taxon>
        <taxon>Alveolata</taxon>
        <taxon>Ciliophora</taxon>
        <taxon>Intramacronucleata</taxon>
        <taxon>Spirotrichea</taxon>
        <taxon>Stichotrichia</taxon>
        <taxon>Sporadotrichida</taxon>
        <taxon>Halteriidae</taxon>
        <taxon>Halteria</taxon>
    </lineage>
</organism>
<accession>A0A8J8NS37</accession>
<keyword evidence="1" id="KW-0812">Transmembrane</keyword>
<protein>
    <submittedName>
        <fullName evidence="2">Uncharacterized protein</fullName>
    </submittedName>
</protein>
<feature type="transmembrane region" description="Helical" evidence="1">
    <location>
        <begin position="98"/>
        <end position="118"/>
    </location>
</feature>
<keyword evidence="3" id="KW-1185">Reference proteome</keyword>
<evidence type="ECO:0000256" key="1">
    <source>
        <dbReference type="SAM" id="Phobius"/>
    </source>
</evidence>
<keyword evidence="1" id="KW-0472">Membrane</keyword>
<name>A0A8J8NS37_HALGN</name>
<dbReference type="EMBL" id="RRYP01009108">
    <property type="protein sequence ID" value="TNV79299.1"/>
    <property type="molecule type" value="Genomic_DNA"/>
</dbReference>
<reference evidence="2" key="1">
    <citation type="submission" date="2019-06" db="EMBL/GenBank/DDBJ databases">
        <authorList>
            <person name="Zheng W."/>
        </authorList>
    </citation>
    <scope>NUCLEOTIDE SEQUENCE</scope>
    <source>
        <strain evidence="2">QDHG01</strain>
    </source>
</reference>
<evidence type="ECO:0000313" key="3">
    <source>
        <dbReference type="Proteomes" id="UP000785679"/>
    </source>
</evidence>
<evidence type="ECO:0000313" key="2">
    <source>
        <dbReference type="EMBL" id="TNV79299.1"/>
    </source>
</evidence>
<comment type="caution">
    <text evidence="2">The sequence shown here is derived from an EMBL/GenBank/DDBJ whole genome shotgun (WGS) entry which is preliminary data.</text>
</comment>
<sequence length="137" mass="16256">MTSIILESSQYEEIHNAKAPQPESTEDDLRPVTWLELLPHFMCPAMICIGLTFELYGNFFMVIWIPYVFLPILDYILPVDHYNMSEARVRIVEKDWRFLIPLYATFFMDIAVLFYMLWGISNERFGLTTFEFIISRP</sequence>
<gene>
    <name evidence="2" type="ORF">FGO68_gene11353</name>
</gene>
<dbReference type="Proteomes" id="UP000785679">
    <property type="component" value="Unassembled WGS sequence"/>
</dbReference>
<dbReference type="OrthoDB" id="507375at2759"/>
<dbReference type="AlphaFoldDB" id="A0A8J8NS37"/>
<keyword evidence="1" id="KW-1133">Transmembrane helix</keyword>
<feature type="transmembrane region" description="Helical" evidence="1">
    <location>
        <begin position="59"/>
        <end position="77"/>
    </location>
</feature>
<proteinExistence type="predicted"/>